<dbReference type="UniPathway" id="UPA00378"/>
<gene>
    <name evidence="14" type="ORF">MCOS_LOCUS1895</name>
</gene>
<evidence type="ECO:0000313" key="15">
    <source>
        <dbReference type="Proteomes" id="UP000267029"/>
    </source>
</evidence>
<evidence type="ECO:0000313" key="14">
    <source>
        <dbReference type="EMBL" id="VDD75892.1"/>
    </source>
</evidence>
<reference evidence="14 15" key="1">
    <citation type="submission" date="2018-10" db="EMBL/GenBank/DDBJ databases">
        <authorList>
            <consortium name="Pathogen Informatics"/>
        </authorList>
    </citation>
    <scope>NUCLEOTIDE SEQUENCE [LARGE SCALE GENOMIC DNA]</scope>
</reference>
<keyword evidence="10 11" id="KW-0325">Glycoprotein</keyword>
<dbReference type="PRINTS" id="PR02050">
    <property type="entry name" value="B14GALTRFASE"/>
</dbReference>
<evidence type="ECO:0000256" key="1">
    <source>
        <dbReference type="ARBA" id="ARBA00004606"/>
    </source>
</evidence>
<evidence type="ECO:0000256" key="7">
    <source>
        <dbReference type="ARBA" id="ARBA00022968"/>
    </source>
</evidence>
<evidence type="ECO:0000256" key="10">
    <source>
        <dbReference type="ARBA" id="ARBA00023180"/>
    </source>
</evidence>
<dbReference type="InterPro" id="IPR027995">
    <property type="entry name" value="Galactosyl_T_N"/>
</dbReference>
<proteinExistence type="inferred from homology"/>
<dbReference type="EC" id="2.4.1.-" evidence="11"/>
<evidence type="ECO:0000256" key="2">
    <source>
        <dbReference type="ARBA" id="ARBA00004922"/>
    </source>
</evidence>
<dbReference type="GO" id="GO:0005794">
    <property type="term" value="C:Golgi apparatus"/>
    <property type="evidence" value="ECO:0007669"/>
    <property type="project" value="TreeGrafter"/>
</dbReference>
<evidence type="ECO:0000256" key="3">
    <source>
        <dbReference type="ARBA" id="ARBA00005735"/>
    </source>
</evidence>
<evidence type="ECO:0000256" key="8">
    <source>
        <dbReference type="ARBA" id="ARBA00022989"/>
    </source>
</evidence>
<sequence>MRLHTKCLAITVIMSAIAIFILTKSINVLRGIPRDSDAATCNITNMDPVESVAAAKLLFSPNMTLEDIDKLAAEFASRVVCSPDRPRSDREKLIIIVPYRDRKRDLLAFLLHMTPYLKIKDVQYEILVAEQHGSRPFNRAKLFNAALSEIFKANVNDRLAGGDCYAFHDVDKLPMLMTTPYKCLFRPHQLLRYVKYKNGGKIMYDTLLGGVTLFRRPHIEAMNGASNSFEGWGGEDDDLYNRVRFIHFQPRRVPYADGLFYEEDGDSHVRHKSPRRFEILAESSPQRMELDGLRQVTYSLNRRRDYKNFIWMYFII</sequence>
<dbReference type="InterPro" id="IPR029044">
    <property type="entry name" value="Nucleotide-diphossugar_trans"/>
</dbReference>
<keyword evidence="15" id="KW-1185">Reference proteome</keyword>
<comment type="subcellular location">
    <subcellularLocation>
        <location evidence="1">Membrane</location>
        <topology evidence="1">Single-pass type II membrane protein</topology>
    </subcellularLocation>
</comment>
<evidence type="ECO:0000256" key="11">
    <source>
        <dbReference type="RuleBase" id="RU368121"/>
    </source>
</evidence>
<dbReference type="Proteomes" id="UP000267029">
    <property type="component" value="Unassembled WGS sequence"/>
</dbReference>
<comment type="similarity">
    <text evidence="3 11">Belongs to the glycosyltransferase 7 family.</text>
</comment>
<dbReference type="STRING" id="53468.A0A0R3U5A9"/>
<reference evidence="16" key="2">
    <citation type="submission" date="2019-11" db="UniProtKB">
        <authorList>
            <consortium name="WormBaseParasite"/>
        </authorList>
    </citation>
    <scope>IDENTIFICATION</scope>
</reference>
<keyword evidence="8 11" id="KW-1133">Transmembrane helix</keyword>
<comment type="pathway">
    <text evidence="2 11">Protein modification; protein glycosylation.</text>
</comment>
<dbReference type="WBParaSite" id="MCU_007312-RA">
    <property type="protein sequence ID" value="MCU_007312-RA"/>
    <property type="gene ID" value="MCU_007312"/>
</dbReference>
<name>A0A0R3U5A9_MESCO</name>
<dbReference type="PANTHER" id="PTHR19300">
    <property type="entry name" value="BETA-1,4-GALACTOSYLTRANSFERASE"/>
    <property type="match status" value="1"/>
</dbReference>
<dbReference type="AlphaFoldDB" id="A0A0R3U5A9"/>
<evidence type="ECO:0000259" key="12">
    <source>
        <dbReference type="Pfam" id="PF02709"/>
    </source>
</evidence>
<feature type="transmembrane region" description="Helical" evidence="11">
    <location>
        <begin position="7"/>
        <end position="26"/>
    </location>
</feature>
<evidence type="ECO:0000313" key="16">
    <source>
        <dbReference type="WBParaSite" id="MCU_007312-RA"/>
    </source>
</evidence>
<comment type="function">
    <text evidence="11">Catalyses the transfer of galactose onto proteins or lipids.</text>
</comment>
<dbReference type="Gene3D" id="3.90.550.10">
    <property type="entry name" value="Spore Coat Polysaccharide Biosynthesis Protein SpsA, Chain A"/>
    <property type="match status" value="1"/>
</dbReference>
<dbReference type="InterPro" id="IPR027791">
    <property type="entry name" value="Galactosyl_T_C"/>
</dbReference>
<keyword evidence="7 11" id="KW-0735">Signal-anchor</keyword>
<keyword evidence="9 11" id="KW-0472">Membrane</keyword>
<evidence type="ECO:0000259" key="13">
    <source>
        <dbReference type="Pfam" id="PF13733"/>
    </source>
</evidence>
<accession>A0A0R3U5A9</accession>
<evidence type="ECO:0000256" key="4">
    <source>
        <dbReference type="ARBA" id="ARBA00022676"/>
    </source>
</evidence>
<protein>
    <recommendedName>
        <fullName evidence="11">Beta-1,4-galactosyltransferase</fullName>
        <ecNumber evidence="11">2.4.1.-</ecNumber>
    </recommendedName>
</protein>
<dbReference type="SUPFAM" id="SSF53448">
    <property type="entry name" value="Nucleotide-diphospho-sugar transferases"/>
    <property type="match status" value="1"/>
</dbReference>
<dbReference type="Pfam" id="PF13733">
    <property type="entry name" value="Glyco_transf_7N"/>
    <property type="match status" value="1"/>
</dbReference>
<dbReference type="GO" id="GO:0016020">
    <property type="term" value="C:membrane"/>
    <property type="evidence" value="ECO:0007669"/>
    <property type="project" value="UniProtKB-SubCell"/>
</dbReference>
<dbReference type="GO" id="GO:0008378">
    <property type="term" value="F:galactosyltransferase activity"/>
    <property type="evidence" value="ECO:0007669"/>
    <property type="project" value="TreeGrafter"/>
</dbReference>
<dbReference type="InterPro" id="IPR003859">
    <property type="entry name" value="Galactosyl_T"/>
</dbReference>
<dbReference type="OrthoDB" id="10016069at2759"/>
<organism evidence="14 15">
    <name type="scientific">Mesocestoides corti</name>
    <name type="common">Flatworm</name>
    <dbReference type="NCBI Taxonomy" id="53468"/>
    <lineage>
        <taxon>Eukaryota</taxon>
        <taxon>Metazoa</taxon>
        <taxon>Spiralia</taxon>
        <taxon>Lophotrochozoa</taxon>
        <taxon>Platyhelminthes</taxon>
        <taxon>Cestoda</taxon>
        <taxon>Eucestoda</taxon>
        <taxon>Cyclophyllidea</taxon>
        <taxon>Mesocestoididae</taxon>
        <taxon>Mesocestoides</taxon>
    </lineage>
</organism>
<feature type="domain" description="Galactosyltransferase C-terminal" evidence="12">
    <location>
        <begin position="197"/>
        <end position="255"/>
    </location>
</feature>
<evidence type="ECO:0000256" key="5">
    <source>
        <dbReference type="ARBA" id="ARBA00022679"/>
    </source>
</evidence>
<dbReference type="GO" id="GO:0005975">
    <property type="term" value="P:carbohydrate metabolic process"/>
    <property type="evidence" value="ECO:0007669"/>
    <property type="project" value="InterPro"/>
</dbReference>
<evidence type="ECO:0000256" key="6">
    <source>
        <dbReference type="ARBA" id="ARBA00022692"/>
    </source>
</evidence>
<keyword evidence="6 11" id="KW-0812">Transmembrane</keyword>
<dbReference type="EMBL" id="UXSR01000270">
    <property type="protein sequence ID" value="VDD75892.1"/>
    <property type="molecule type" value="Genomic_DNA"/>
</dbReference>
<dbReference type="Pfam" id="PF02709">
    <property type="entry name" value="Glyco_transf_7C"/>
    <property type="match status" value="1"/>
</dbReference>
<keyword evidence="4 11" id="KW-0328">Glycosyltransferase</keyword>
<dbReference type="PANTHER" id="PTHR19300:SF57">
    <property type="entry name" value="BETA-1,4-N-ACETYLGALACTOSAMINYLTRANSFERASE"/>
    <property type="match status" value="1"/>
</dbReference>
<keyword evidence="5 11" id="KW-0808">Transferase</keyword>
<feature type="domain" description="Galactosyltransferase N-terminal" evidence="13">
    <location>
        <begin position="52"/>
        <end position="183"/>
    </location>
</feature>
<evidence type="ECO:0000256" key="9">
    <source>
        <dbReference type="ARBA" id="ARBA00023136"/>
    </source>
</evidence>